<evidence type="ECO:0000256" key="7">
    <source>
        <dbReference type="SAM" id="Coils"/>
    </source>
</evidence>
<keyword evidence="3" id="KW-0963">Cytoplasm</keyword>
<feature type="compositionally biased region" description="Acidic residues" evidence="8">
    <location>
        <begin position="23"/>
        <end position="36"/>
    </location>
</feature>
<feature type="coiled-coil region" evidence="7">
    <location>
        <begin position="288"/>
        <end position="369"/>
    </location>
</feature>
<evidence type="ECO:0000256" key="5">
    <source>
        <dbReference type="ARBA" id="ARBA00023054"/>
    </source>
</evidence>
<dbReference type="Pfam" id="PF06705">
    <property type="entry name" value="SF-assemblin"/>
    <property type="match status" value="1"/>
</dbReference>
<evidence type="ECO:0000256" key="1">
    <source>
        <dbReference type="ARBA" id="ARBA00004245"/>
    </source>
</evidence>
<keyword evidence="10" id="KW-1185">Reference proteome</keyword>
<feature type="compositionally biased region" description="Polar residues" evidence="8">
    <location>
        <begin position="39"/>
        <end position="63"/>
    </location>
</feature>
<dbReference type="OrthoDB" id="436841at2759"/>
<evidence type="ECO:0000256" key="2">
    <source>
        <dbReference type="ARBA" id="ARBA00005678"/>
    </source>
</evidence>
<proteinExistence type="inferred from homology"/>
<sequence>MAAQKLSWSGDDLGEGEEKFSSEWDDDFDDDDDDDDHNSNNNPKEVEQQSDVHGQSTVIATTFETDPATDDDNDAPERTFTQTHSVPYVSQTPPLPSRRPPRSDGKMNFGVTTKGAPSAGMTTPRVLLTTMNKGNNNSSTPVTISATIGTPLPDPNEENFEEIMRERNRVRKEREEHHMAALKVQISRLEDALAAETKRRVDATTALDDLARTQVFEMEQRLKQQLQEEHNGLQERLDALEDRLEALEQKWTNDSNDQIELVLNKAADLNKSLQSIQGQQDAERKARLKREGNLLEQVEQHAKEFEERWNEEQSDRIKKIRELEDQIVRHEARLVMEQKRYEERIEAELTLLKEELAEEVEERQTQDEEIVAALNRYTQQLQLSLSILSSD</sequence>
<dbReference type="AlphaFoldDB" id="A0A9K3L0K7"/>
<accession>A0A9K3L0K7</accession>
<keyword evidence="5 7" id="KW-0175">Coiled coil</keyword>
<evidence type="ECO:0000313" key="9">
    <source>
        <dbReference type="EMBL" id="KAG7353152.1"/>
    </source>
</evidence>
<dbReference type="Proteomes" id="UP000693970">
    <property type="component" value="Unassembled WGS sequence"/>
</dbReference>
<evidence type="ECO:0000313" key="10">
    <source>
        <dbReference type="Proteomes" id="UP000693970"/>
    </source>
</evidence>
<dbReference type="GO" id="GO:0005874">
    <property type="term" value="C:microtubule"/>
    <property type="evidence" value="ECO:0007669"/>
    <property type="project" value="UniProtKB-KW"/>
</dbReference>
<dbReference type="InterPro" id="IPR008374">
    <property type="entry name" value="SF_assemblin/giardin_b"/>
</dbReference>
<reference evidence="9" key="1">
    <citation type="journal article" date="2021" name="Sci. Rep.">
        <title>Diploid genomic architecture of Nitzschia inconspicua, an elite biomass production diatom.</title>
        <authorList>
            <person name="Oliver A."/>
            <person name="Podell S."/>
            <person name="Pinowska A."/>
            <person name="Traller J.C."/>
            <person name="Smith S.R."/>
            <person name="McClure R."/>
            <person name="Beliaev A."/>
            <person name="Bohutskyi P."/>
            <person name="Hill E.A."/>
            <person name="Rabines A."/>
            <person name="Zheng H."/>
            <person name="Allen L.Z."/>
            <person name="Kuo A."/>
            <person name="Grigoriev I.V."/>
            <person name="Allen A.E."/>
            <person name="Hazlebeck D."/>
            <person name="Allen E.E."/>
        </authorList>
    </citation>
    <scope>NUCLEOTIDE SEQUENCE</scope>
    <source>
        <strain evidence="9">Hildebrandi</strain>
    </source>
</reference>
<comment type="caution">
    <text evidence="9">The sequence shown here is derived from an EMBL/GenBank/DDBJ whole genome shotgun (WGS) entry which is preliminary data.</text>
</comment>
<gene>
    <name evidence="9" type="ORF">IV203_009200</name>
</gene>
<organism evidence="9 10">
    <name type="scientific">Nitzschia inconspicua</name>
    <dbReference type="NCBI Taxonomy" id="303405"/>
    <lineage>
        <taxon>Eukaryota</taxon>
        <taxon>Sar</taxon>
        <taxon>Stramenopiles</taxon>
        <taxon>Ochrophyta</taxon>
        <taxon>Bacillariophyta</taxon>
        <taxon>Bacillariophyceae</taxon>
        <taxon>Bacillariophycidae</taxon>
        <taxon>Bacillariales</taxon>
        <taxon>Bacillariaceae</taxon>
        <taxon>Nitzschia</taxon>
    </lineage>
</organism>
<dbReference type="PANTHER" id="PTHR40412">
    <property type="entry name" value="SF-ASSEMBLIN"/>
    <property type="match status" value="1"/>
</dbReference>
<evidence type="ECO:0000256" key="8">
    <source>
        <dbReference type="SAM" id="MobiDB-lite"/>
    </source>
</evidence>
<evidence type="ECO:0000256" key="6">
    <source>
        <dbReference type="ARBA" id="ARBA00023212"/>
    </source>
</evidence>
<evidence type="ECO:0000256" key="4">
    <source>
        <dbReference type="ARBA" id="ARBA00022701"/>
    </source>
</evidence>
<dbReference type="GO" id="GO:0005200">
    <property type="term" value="F:structural constituent of cytoskeleton"/>
    <property type="evidence" value="ECO:0007669"/>
    <property type="project" value="InterPro"/>
</dbReference>
<dbReference type="PANTHER" id="PTHR40412:SF1">
    <property type="entry name" value="SF-ASSEMBLIN"/>
    <property type="match status" value="1"/>
</dbReference>
<dbReference type="EMBL" id="JAGRRH010000017">
    <property type="protein sequence ID" value="KAG7353152.1"/>
    <property type="molecule type" value="Genomic_DNA"/>
</dbReference>
<protein>
    <submittedName>
        <fullName evidence="9">SF-assemblin/beta giardin domain containing protein</fullName>
    </submittedName>
</protein>
<keyword evidence="6" id="KW-0206">Cytoskeleton</keyword>
<comment type="subcellular location">
    <subcellularLocation>
        <location evidence="1">Cytoplasm</location>
        <location evidence="1">Cytoskeleton</location>
    </subcellularLocation>
</comment>
<comment type="similarity">
    <text evidence="2">Belongs to the SF-assemblin family.</text>
</comment>
<feature type="coiled-coil region" evidence="7">
    <location>
        <begin position="172"/>
        <end position="257"/>
    </location>
</feature>
<evidence type="ECO:0000256" key="3">
    <source>
        <dbReference type="ARBA" id="ARBA00022490"/>
    </source>
</evidence>
<keyword evidence="4" id="KW-0493">Microtubule</keyword>
<reference evidence="9" key="2">
    <citation type="submission" date="2021-04" db="EMBL/GenBank/DDBJ databases">
        <authorList>
            <person name="Podell S."/>
        </authorList>
    </citation>
    <scope>NUCLEOTIDE SEQUENCE</scope>
    <source>
        <strain evidence="9">Hildebrandi</strain>
    </source>
</reference>
<feature type="region of interest" description="Disordered" evidence="8">
    <location>
        <begin position="1"/>
        <end position="157"/>
    </location>
</feature>
<feature type="compositionally biased region" description="Polar residues" evidence="8">
    <location>
        <begin position="129"/>
        <end position="148"/>
    </location>
</feature>
<name>A0A9K3L0K7_9STRA</name>
<feature type="compositionally biased region" description="Polar residues" evidence="8">
    <location>
        <begin position="79"/>
        <end position="92"/>
    </location>
</feature>